<proteinExistence type="predicted"/>
<dbReference type="Gene3D" id="1.25.10.100">
    <property type="match status" value="1"/>
</dbReference>
<dbReference type="EMBL" id="BTGB01000001">
    <property type="protein sequence ID" value="GMM43456.1"/>
    <property type="molecule type" value="Genomic_DNA"/>
</dbReference>
<gene>
    <name evidence="2" type="ORF">DAPK24_000310</name>
</gene>
<dbReference type="Gene3D" id="1.25.10.10">
    <property type="entry name" value="Leucine-rich Repeat Variant"/>
    <property type="match status" value="1"/>
</dbReference>
<evidence type="ECO:0000259" key="1">
    <source>
        <dbReference type="Pfam" id="PF11701"/>
    </source>
</evidence>
<dbReference type="SUPFAM" id="SSF48371">
    <property type="entry name" value="ARM repeat"/>
    <property type="match status" value="1"/>
</dbReference>
<comment type="caution">
    <text evidence="2">The sequence shown here is derived from an EMBL/GenBank/DDBJ whole genome shotgun (WGS) entry which is preliminary data.</text>
</comment>
<keyword evidence="3" id="KW-1185">Reference proteome</keyword>
<protein>
    <recommendedName>
        <fullName evidence="1">UNC-45/Cro1/She4 central domain-containing protein</fullName>
    </recommendedName>
</protein>
<reference evidence="2 3" key="1">
    <citation type="journal article" date="2023" name="Elife">
        <title>Identification of key yeast species and microbe-microbe interactions impacting larval growth of Drosophila in the wild.</title>
        <authorList>
            <person name="Mure A."/>
            <person name="Sugiura Y."/>
            <person name="Maeda R."/>
            <person name="Honda K."/>
            <person name="Sakurai N."/>
            <person name="Takahashi Y."/>
            <person name="Watada M."/>
            <person name="Katoh T."/>
            <person name="Gotoh A."/>
            <person name="Gotoh Y."/>
            <person name="Taniguchi I."/>
            <person name="Nakamura K."/>
            <person name="Hayashi T."/>
            <person name="Katayama T."/>
            <person name="Uemura T."/>
            <person name="Hattori Y."/>
        </authorList>
    </citation>
    <scope>NUCLEOTIDE SEQUENCE [LARGE SCALE GENOMIC DNA]</scope>
    <source>
        <strain evidence="2 3">PK-24</strain>
    </source>
</reference>
<accession>A0AAV5QW07</accession>
<dbReference type="Proteomes" id="UP001378960">
    <property type="component" value="Unassembled WGS sequence"/>
</dbReference>
<evidence type="ECO:0000313" key="2">
    <source>
        <dbReference type="EMBL" id="GMM43456.1"/>
    </source>
</evidence>
<sequence>MSQLELEEYANLLKEDLVSIGKLNTVEKSIHLREISKPLLHKLFQVLGNGDGEDEDNNVDVSTICHYLMEYLVFDDDLSVEATMGLYRIKQFNKSFNIAITENINNLIDLQETKYEKYKIFIILTNIFTIDSFLASEIFTKNQSFISLLTNEITFINDEIESLNNLQSIKNINKLLKLFSNACIDEMSRSIIATVYINLIIKCLRLSNNIENHLQTKCYAATITIKLWRLIKPEVLEDNSTLLSLNNLLEIILLSIKLELFTSIEGLSLLVTNIQIRGKIRNNDELLNKLFKLLNNHHHTTYGIISILSFLTIPNRILKIQQSSMMNLKDSNSISNYDIYTNAKINNSKKFDDINDITLLIDKLVKIKFFSQNMVKIFKSIESSKGLIGECLKLMNNVIFPDIVINENETIENINQNYIVEIKQIIKLLTTYLIGTSQNIKYNHKTFIHLTDETNQLSEKDLEYRLLAIKSLSSPKISEMVNLLFDDENKDEEITLSIALFLLEIIVQADIDNGTALTDIKTPFSNLKKNGQIFTSFDIYYAYIGLSAICSLNFNKINETVFLFGFKSIINMITSDNDKLQFSSLKLLNEICLLPLCIAKLFNWSSMNNNDENFQNFKILNYLINSNNIDSQICVLQIFAKVSNYSIVSEKLISNEKFCNNLNDVLVNQYQLDELIYYSLDILSNLFQSNSSTSYLSVFKNSKNSILQFQKSDNEQIRESVNSITKYL</sequence>
<organism evidence="2 3">
    <name type="scientific">Pichia kluyveri</name>
    <name type="common">Yeast</name>
    <dbReference type="NCBI Taxonomy" id="36015"/>
    <lineage>
        <taxon>Eukaryota</taxon>
        <taxon>Fungi</taxon>
        <taxon>Dikarya</taxon>
        <taxon>Ascomycota</taxon>
        <taxon>Saccharomycotina</taxon>
        <taxon>Pichiomycetes</taxon>
        <taxon>Pichiales</taxon>
        <taxon>Pichiaceae</taxon>
        <taxon>Pichia</taxon>
    </lineage>
</organism>
<feature type="domain" description="UNC-45/Cro1/She4 central" evidence="1">
    <location>
        <begin position="90"/>
        <end position="227"/>
    </location>
</feature>
<name>A0AAV5QW07_PICKL</name>
<dbReference type="InterPro" id="IPR011989">
    <property type="entry name" value="ARM-like"/>
</dbReference>
<dbReference type="Pfam" id="PF11701">
    <property type="entry name" value="UNC45-central"/>
    <property type="match status" value="1"/>
</dbReference>
<evidence type="ECO:0000313" key="3">
    <source>
        <dbReference type="Proteomes" id="UP001378960"/>
    </source>
</evidence>
<dbReference type="AlphaFoldDB" id="A0AAV5QW07"/>
<dbReference type="InterPro" id="IPR016024">
    <property type="entry name" value="ARM-type_fold"/>
</dbReference>
<dbReference type="InterPro" id="IPR024660">
    <property type="entry name" value="UCS_central_dom"/>
</dbReference>